<dbReference type="SUPFAM" id="SSF81901">
    <property type="entry name" value="HCP-like"/>
    <property type="match status" value="1"/>
</dbReference>
<dbReference type="EMBL" id="JAANAS010000038">
    <property type="protein sequence ID" value="NGZ89459.1"/>
    <property type="molecule type" value="Genomic_DNA"/>
</dbReference>
<name>A0A967AJD7_9FLAO</name>
<feature type="repeat" description="TPR" evidence="3">
    <location>
        <begin position="317"/>
        <end position="350"/>
    </location>
</feature>
<feature type="coiled-coil region" evidence="4">
    <location>
        <begin position="48"/>
        <end position="75"/>
    </location>
</feature>
<dbReference type="InterPro" id="IPR019734">
    <property type="entry name" value="TPR_rpt"/>
</dbReference>
<dbReference type="SUPFAM" id="SSF48452">
    <property type="entry name" value="TPR-like"/>
    <property type="match status" value="1"/>
</dbReference>
<feature type="repeat" description="TPR" evidence="3">
    <location>
        <begin position="76"/>
        <end position="109"/>
    </location>
</feature>
<gene>
    <name evidence="6" type="ORF">G7034_04240</name>
</gene>
<evidence type="ECO:0008006" key="8">
    <source>
        <dbReference type="Google" id="ProtNLM"/>
    </source>
</evidence>
<evidence type="ECO:0000313" key="6">
    <source>
        <dbReference type="EMBL" id="NGZ89459.1"/>
    </source>
</evidence>
<dbReference type="PROSITE" id="PS50005">
    <property type="entry name" value="TPR"/>
    <property type="match status" value="3"/>
</dbReference>
<evidence type="ECO:0000256" key="3">
    <source>
        <dbReference type="PROSITE-ProRule" id="PRU00339"/>
    </source>
</evidence>
<dbReference type="Proteomes" id="UP000643701">
    <property type="component" value="Unassembled WGS sequence"/>
</dbReference>
<dbReference type="PANTHER" id="PTHR44227:SF3">
    <property type="entry name" value="PROTEIN O-MANNOSYL-TRANSFERASE TMTC4"/>
    <property type="match status" value="1"/>
</dbReference>
<keyword evidence="7" id="KW-1185">Reference proteome</keyword>
<dbReference type="InterPro" id="IPR052346">
    <property type="entry name" value="O-mannosyl-transferase_TMTC"/>
</dbReference>
<dbReference type="Gene3D" id="1.25.40.10">
    <property type="entry name" value="Tetratricopeptide repeat domain"/>
    <property type="match status" value="3"/>
</dbReference>
<proteinExistence type="predicted"/>
<sequence length="454" mass="52320">MMKHKPLFYLLFLLGFVLMAQPQEDLASAVNQDDLGNVSDQFQELFFKAIAQRAIENQEQAIENLEKIKKLDLEEMVIYLELGKNHLDLKNHKEAEENFLKAIDLANDKQKFHIQENLLKVYKAQKNYKKGIKLLESLSKNDIDYLALKVNLHLIINQYKEAEKSLNQLVEVRGNSNQLYNLRDVIFKESEDYKSAIKFYQNQIKQTPENQDLYIRLIGFYKLQGKTKKIEETALQLEKIAPNNQDLQVVLSLFYISEGKVNKAFPYAEKVVNNNQIPEEQKVQVISTFKEIAENNPAYKSQLINLLDQAIEEGKSSASNRELGNFQLKNNQPEKALASYKKALVDQPNNFQLLKKIILLEIDLLKFEDAEKSATEALDQFPAQAVLYLLNGIAKNNLDQPEKAIEILEEGLSYVFDQPELEVAFFEQLSEAHSVLGNEKETEKFKNKALDVKK</sequence>
<dbReference type="InterPro" id="IPR011990">
    <property type="entry name" value="TPR-like_helical_dom_sf"/>
</dbReference>
<dbReference type="RefSeq" id="WP_166399726.1">
    <property type="nucleotide sequence ID" value="NZ_JAANAS010000038.1"/>
</dbReference>
<comment type="caution">
    <text evidence="6">The sequence shown here is derived from an EMBL/GenBank/DDBJ whole genome shotgun (WGS) entry which is preliminary data.</text>
</comment>
<evidence type="ECO:0000313" key="7">
    <source>
        <dbReference type="Proteomes" id="UP000643701"/>
    </source>
</evidence>
<evidence type="ECO:0000256" key="1">
    <source>
        <dbReference type="ARBA" id="ARBA00022737"/>
    </source>
</evidence>
<dbReference type="AlphaFoldDB" id="A0A967AJD7"/>
<dbReference type="PANTHER" id="PTHR44227">
    <property type="match status" value="1"/>
</dbReference>
<evidence type="ECO:0000256" key="4">
    <source>
        <dbReference type="SAM" id="Coils"/>
    </source>
</evidence>
<protein>
    <recommendedName>
        <fullName evidence="8">Tetratricopeptide repeat-containing protein</fullName>
    </recommendedName>
</protein>
<dbReference type="SMART" id="SM00028">
    <property type="entry name" value="TPR"/>
    <property type="match status" value="7"/>
</dbReference>
<keyword evidence="5" id="KW-0732">Signal</keyword>
<evidence type="ECO:0000256" key="2">
    <source>
        <dbReference type="ARBA" id="ARBA00022803"/>
    </source>
</evidence>
<organism evidence="6 7">
    <name type="scientific">Psychroflexus maritimus</name>
    <dbReference type="NCBI Taxonomy" id="2714865"/>
    <lineage>
        <taxon>Bacteria</taxon>
        <taxon>Pseudomonadati</taxon>
        <taxon>Bacteroidota</taxon>
        <taxon>Flavobacteriia</taxon>
        <taxon>Flavobacteriales</taxon>
        <taxon>Flavobacteriaceae</taxon>
        <taxon>Psychroflexus</taxon>
    </lineage>
</organism>
<accession>A0A967AJD7</accession>
<keyword evidence="4" id="KW-0175">Coiled coil</keyword>
<evidence type="ECO:0000256" key="5">
    <source>
        <dbReference type="SAM" id="SignalP"/>
    </source>
</evidence>
<dbReference type="Pfam" id="PF13181">
    <property type="entry name" value="TPR_8"/>
    <property type="match status" value="1"/>
</dbReference>
<feature type="repeat" description="TPR" evidence="3">
    <location>
        <begin position="177"/>
        <end position="210"/>
    </location>
</feature>
<reference evidence="6" key="1">
    <citation type="submission" date="2020-03" db="EMBL/GenBank/DDBJ databases">
        <title>Psychroflexus Maritimus sp. nov., isolate from marine sediment.</title>
        <authorList>
            <person name="Zhong Y.-L."/>
        </authorList>
    </citation>
    <scope>NUCLEOTIDE SEQUENCE</scope>
    <source>
        <strain evidence="6">C1</strain>
    </source>
</reference>
<keyword evidence="2 3" id="KW-0802">TPR repeat</keyword>
<keyword evidence="1" id="KW-0677">Repeat</keyword>
<feature type="chain" id="PRO_5038134222" description="Tetratricopeptide repeat-containing protein" evidence="5">
    <location>
        <begin position="21"/>
        <end position="454"/>
    </location>
</feature>
<feature type="signal peptide" evidence="5">
    <location>
        <begin position="1"/>
        <end position="20"/>
    </location>
</feature>